<sequence length="431" mass="45871">MTSTHSATEAVHGSFALDGGRGPAAALSSLLAALDPPPALLALGEPTHLEPAFGHLRNRILKVLVEHGFRSIAVESDRIAALEVDAFVRGGAGTLDQVMAEGFSHGFGRLEANRELVAWLREHNDGRPTDEQVAFHGFDAPLETLSAPSPRRYLKHLHGFLADHLGPDAFLHGQADLDGRLDRLLGDDERWSNSAAVLEIGRSIGASPDALALRAVADDLLITLYARLPQLVAASSPAAWQLAELHGRAALGLLRYHSQLAEIAPADRRLSRLTAVRDTLMSENLVDIRAREQHRGPTLVFAHNCHLQRNPSRMDMGGMDVGWFSAGAVTGALVGDQYAFIATSLGSSTTIGLDAPPANTYEDVLQQVATDGCALLDGNRLSEAFAAFDGPAPLVRTDVRPEQGYFPLDAAILEQCDAVLHVACASGGADG</sequence>
<dbReference type="PANTHER" id="PTHR31299:SF0">
    <property type="entry name" value="ESTERASE, PUTATIVE (AFU_ORTHOLOGUE AFUA_1G05850)-RELATED"/>
    <property type="match status" value="1"/>
</dbReference>
<dbReference type="InterPro" id="IPR052036">
    <property type="entry name" value="Hydrolase/PRTase-associated"/>
</dbReference>
<dbReference type="Proteomes" id="UP001596067">
    <property type="component" value="Unassembled WGS sequence"/>
</dbReference>
<gene>
    <name evidence="1" type="ORF">ACFP0N_11975</name>
</gene>
<dbReference type="InterPro" id="IPR007815">
    <property type="entry name" value="Emycin_Estase"/>
</dbReference>
<dbReference type="RefSeq" id="WP_313767360.1">
    <property type="nucleotide sequence ID" value="NZ_BAAAVH010000011.1"/>
</dbReference>
<organism evidence="1 2">
    <name type="scientific">Kitasatospora aburaviensis</name>
    <dbReference type="NCBI Taxonomy" id="67265"/>
    <lineage>
        <taxon>Bacteria</taxon>
        <taxon>Bacillati</taxon>
        <taxon>Actinomycetota</taxon>
        <taxon>Actinomycetes</taxon>
        <taxon>Kitasatosporales</taxon>
        <taxon>Streptomycetaceae</taxon>
        <taxon>Kitasatospora</taxon>
    </lineage>
</organism>
<dbReference type="Gene3D" id="3.40.1660.10">
    <property type="entry name" value="EreA-like (biosynthetic domain)"/>
    <property type="match status" value="1"/>
</dbReference>
<evidence type="ECO:0000313" key="1">
    <source>
        <dbReference type="EMBL" id="MFC5885686.1"/>
    </source>
</evidence>
<reference evidence="2" key="1">
    <citation type="journal article" date="2019" name="Int. J. Syst. Evol. Microbiol.">
        <title>The Global Catalogue of Microorganisms (GCM) 10K type strain sequencing project: providing services to taxonomists for standard genome sequencing and annotation.</title>
        <authorList>
            <consortium name="The Broad Institute Genomics Platform"/>
            <consortium name="The Broad Institute Genome Sequencing Center for Infectious Disease"/>
            <person name="Wu L."/>
            <person name="Ma J."/>
        </authorList>
    </citation>
    <scope>NUCLEOTIDE SEQUENCE [LARGE SCALE GENOMIC DNA]</scope>
    <source>
        <strain evidence="2">CGMCC 4.1469</strain>
    </source>
</reference>
<name>A0ABW1EV50_9ACTN</name>
<accession>A0ABW1EV50</accession>
<dbReference type="EC" id="3.1.1.-" evidence="1"/>
<comment type="caution">
    <text evidence="1">The sequence shown here is derived from an EMBL/GenBank/DDBJ whole genome shotgun (WGS) entry which is preliminary data.</text>
</comment>
<dbReference type="Pfam" id="PF05139">
    <property type="entry name" value="Erythro_esteras"/>
    <property type="match status" value="1"/>
</dbReference>
<dbReference type="Gene3D" id="3.30.1870.10">
    <property type="entry name" value="EreA-like, domain 2"/>
    <property type="match status" value="1"/>
</dbReference>
<proteinExistence type="predicted"/>
<dbReference type="GO" id="GO:0016787">
    <property type="term" value="F:hydrolase activity"/>
    <property type="evidence" value="ECO:0007669"/>
    <property type="project" value="UniProtKB-KW"/>
</dbReference>
<dbReference type="SUPFAM" id="SSF159501">
    <property type="entry name" value="EreA/ChaN-like"/>
    <property type="match status" value="1"/>
</dbReference>
<keyword evidence="1" id="KW-0378">Hydrolase</keyword>
<dbReference type="PANTHER" id="PTHR31299">
    <property type="entry name" value="ESTERASE, PUTATIVE (AFU_ORTHOLOGUE AFUA_1G05850)-RELATED"/>
    <property type="match status" value="1"/>
</dbReference>
<evidence type="ECO:0000313" key="2">
    <source>
        <dbReference type="Proteomes" id="UP001596067"/>
    </source>
</evidence>
<dbReference type="EMBL" id="JBHSOD010000011">
    <property type="protein sequence ID" value="MFC5885686.1"/>
    <property type="molecule type" value="Genomic_DNA"/>
</dbReference>
<dbReference type="CDD" id="cd14728">
    <property type="entry name" value="Ere-like"/>
    <property type="match status" value="1"/>
</dbReference>
<keyword evidence="2" id="KW-1185">Reference proteome</keyword>
<protein>
    <submittedName>
        <fullName evidence="1">Erythromycin esterase family protein</fullName>
        <ecNumber evidence="1">3.1.1.-</ecNumber>
    </submittedName>
</protein>